<comment type="caution">
    <text evidence="2">The sequence shown here is derived from an EMBL/GenBank/DDBJ whole genome shotgun (WGS) entry which is preliminary data.</text>
</comment>
<dbReference type="OrthoDB" id="6130942at2759"/>
<evidence type="ECO:0000313" key="3">
    <source>
        <dbReference type="Proteomes" id="UP000683360"/>
    </source>
</evidence>
<reference evidence="2" key="1">
    <citation type="submission" date="2021-03" db="EMBL/GenBank/DDBJ databases">
        <authorList>
            <person name="Bekaert M."/>
        </authorList>
    </citation>
    <scope>NUCLEOTIDE SEQUENCE</scope>
</reference>
<name>A0A8S3S283_MYTED</name>
<protein>
    <submittedName>
        <fullName evidence="2">Uncharacterized protein</fullName>
    </submittedName>
</protein>
<proteinExistence type="predicted"/>
<accession>A0A8S3S283</accession>
<dbReference type="Proteomes" id="UP000683360">
    <property type="component" value="Unassembled WGS sequence"/>
</dbReference>
<dbReference type="AlphaFoldDB" id="A0A8S3S283"/>
<dbReference type="EMBL" id="CAJPWZ010001300">
    <property type="protein sequence ID" value="CAG2212541.1"/>
    <property type="molecule type" value="Genomic_DNA"/>
</dbReference>
<feature type="compositionally biased region" description="Polar residues" evidence="1">
    <location>
        <begin position="96"/>
        <end position="106"/>
    </location>
</feature>
<evidence type="ECO:0000256" key="1">
    <source>
        <dbReference type="SAM" id="MobiDB-lite"/>
    </source>
</evidence>
<keyword evidence="3" id="KW-1185">Reference proteome</keyword>
<feature type="compositionally biased region" description="Basic residues" evidence="1">
    <location>
        <begin position="262"/>
        <end position="282"/>
    </location>
</feature>
<evidence type="ECO:0000313" key="2">
    <source>
        <dbReference type="EMBL" id="CAG2212541.1"/>
    </source>
</evidence>
<sequence length="773" mass="86865">MLKLNVILEKNHAVHNTETTYFDSYIDLGYTDCEDVVCPNTSVFQRKYLARKCKIEMPLRLQKTRTARHSGKELTSIVNRKYFASKYRRKMSLLLQKSQTAHHSGTSFGGQPDGSITKLTSSPGGDKPKKRFRRNPLEGNTKIKKQQKEGTSFGGQADGSSIKLPSSPEGDKPKKRFRRNQLEGKTVSKKHKKEGTSFGGQADGSSIKLTSSPEGDKQKKRFRRNQLEGNTVSKKHKKGTSFGGQEDGSIIKLPSSPEGDKPKKRFRRNQLQRNTVSKKHKKGTTYKCQDLSFKNKLLLAIQDENEDMCKNLMANSQVEEILKVLSAAVKKALSTNNDGIKKEVFSKIAKNSADVIKKFRKSRKSIPENAIIWMGTHCTCDKTSIKRYKDLPCLNTLPEIVVEMNESEVKSDATEEFFGFSVRVINLTTDKSEDNEAKTVLKNAVGKSNGCIVKHEIHASIAKHLFNRHSNLTMVCPSKWKSTGFNQKQKHKVDKIDCINLFCKTKGIVPIGEHHFPQKIQGFPTDVLNGTSYLTGKLKIGDTINNSYGTGTLGGFVKYYGTDTFLTCAHVIFGKDNLLDLEKEKIHFMCRKMKNNGSEPVECILIRHALKFDTVNEYNTSTEIEEMDIEEPYELPQSQQTNVPETSVDAALLLIQIPTDMSNTMVNLKLVLNDTVSSTRRNLKRMGIKSIYLNENALPNPDVVQSNALSLSAITGEQRGNIQTKKVKELVIRYSTHVRLPNNIQMYNQLTIENMDFQPGDSGTCIYAICPPT</sequence>
<feature type="compositionally biased region" description="Polar residues" evidence="1">
    <location>
        <begin position="203"/>
        <end position="213"/>
    </location>
</feature>
<feature type="region of interest" description="Disordered" evidence="1">
    <location>
        <begin position="96"/>
        <end position="282"/>
    </location>
</feature>
<organism evidence="2 3">
    <name type="scientific">Mytilus edulis</name>
    <name type="common">Blue mussel</name>
    <dbReference type="NCBI Taxonomy" id="6550"/>
    <lineage>
        <taxon>Eukaryota</taxon>
        <taxon>Metazoa</taxon>
        <taxon>Spiralia</taxon>
        <taxon>Lophotrochozoa</taxon>
        <taxon>Mollusca</taxon>
        <taxon>Bivalvia</taxon>
        <taxon>Autobranchia</taxon>
        <taxon>Pteriomorphia</taxon>
        <taxon>Mytilida</taxon>
        <taxon>Mytiloidea</taxon>
        <taxon>Mytilidae</taxon>
        <taxon>Mytilinae</taxon>
        <taxon>Mytilus</taxon>
    </lineage>
</organism>
<gene>
    <name evidence="2" type="ORF">MEDL_26457</name>
</gene>